<dbReference type="Proteomes" id="UP000316270">
    <property type="component" value="Chromosome 5"/>
</dbReference>
<evidence type="ECO:0000256" key="10">
    <source>
        <dbReference type="SAM" id="MobiDB-lite"/>
    </source>
</evidence>
<dbReference type="Gene3D" id="3.40.50.1820">
    <property type="entry name" value="alpha/beta hydrolase"/>
    <property type="match status" value="1"/>
</dbReference>
<keyword evidence="5 11" id="KW-0732">Signal</keyword>
<keyword evidence="8" id="KW-0624">Polysaccharide degradation</keyword>
<evidence type="ECO:0000256" key="4">
    <source>
        <dbReference type="ARBA" id="ARBA00022651"/>
    </source>
</evidence>
<accession>A0A517L544</accession>
<evidence type="ECO:0000256" key="9">
    <source>
        <dbReference type="ARBA" id="ARBA00034075"/>
    </source>
</evidence>
<sequence length="516" mass="56397">MNIASLSVAMLSSILRPLLAASLLWTTVHSTSHPSEGCKAGGKSSLTPGGRSKSFTFKSHAAADGSIINRRLRVYMPTDYGKEKPAPLIIALHGNHRNGTSFEAVTAFSRPEYNSDALVVYPDGVDLKWTGDPWAPRAKKNDDRIYIGELIDHIEENFCVDKKRVYVVGFASGGGLAHLLACDPAMSNRIAAFTIAGGSIWTDQAMRQKKAVREPLYNTARCKPGRSSIPILDFHGGEDRLVAYDGNSFDGLTVPIADWLNSWRHWNGCAANNRTEELYNGRVTKYDWKCGQSVKPLLQHYLLHTVEHTWPDTTLLREEEQTEEMHSDPSNYFDATPIIMNFFKLHELPAELVPENKPIKPLPEVEDDGEVTHIKDDVDEPKRSAKETSETDANVEEKVEGKVKDEFLTTPAAPVAVLEVDEPEADAAVGVREEVLRAVPFPTTDVSMTIPPDATPVAAAAADVLNVALAVVEGTVARDDIALDFPLALALALAATLELAEESAEATLVQEPIAVE</sequence>
<keyword evidence="3" id="KW-0964">Secreted</keyword>
<feature type="signal peptide" evidence="11">
    <location>
        <begin position="1"/>
        <end position="20"/>
    </location>
</feature>
<keyword evidence="7" id="KW-0119">Carbohydrate metabolism</keyword>
<keyword evidence="13" id="KW-1185">Reference proteome</keyword>
<keyword evidence="4" id="KW-0858">Xylan degradation</keyword>
<dbReference type="GO" id="GO:0045493">
    <property type="term" value="P:xylan catabolic process"/>
    <property type="evidence" value="ECO:0007669"/>
    <property type="project" value="UniProtKB-KW"/>
</dbReference>
<organism evidence="12 13">
    <name type="scientific">Venturia effusa</name>
    <dbReference type="NCBI Taxonomy" id="50376"/>
    <lineage>
        <taxon>Eukaryota</taxon>
        <taxon>Fungi</taxon>
        <taxon>Dikarya</taxon>
        <taxon>Ascomycota</taxon>
        <taxon>Pezizomycotina</taxon>
        <taxon>Dothideomycetes</taxon>
        <taxon>Pleosporomycetidae</taxon>
        <taxon>Venturiales</taxon>
        <taxon>Venturiaceae</taxon>
        <taxon>Venturia</taxon>
    </lineage>
</organism>
<name>A0A517L544_9PEZI</name>
<evidence type="ECO:0000256" key="5">
    <source>
        <dbReference type="ARBA" id="ARBA00022729"/>
    </source>
</evidence>
<evidence type="ECO:0000256" key="3">
    <source>
        <dbReference type="ARBA" id="ARBA00022525"/>
    </source>
</evidence>
<feature type="region of interest" description="Disordered" evidence="10">
    <location>
        <begin position="361"/>
        <end position="397"/>
    </location>
</feature>
<dbReference type="OrthoDB" id="424610at2759"/>
<dbReference type="GO" id="GO:0005576">
    <property type="term" value="C:extracellular region"/>
    <property type="evidence" value="ECO:0007669"/>
    <property type="project" value="UniProtKB-SubCell"/>
</dbReference>
<keyword evidence="6" id="KW-0378">Hydrolase</keyword>
<dbReference type="EC" id="3.1.1.73" evidence="2"/>
<dbReference type="SUPFAM" id="SSF53474">
    <property type="entry name" value="alpha/beta-Hydrolases"/>
    <property type="match status" value="1"/>
</dbReference>
<proteinExistence type="predicted"/>
<evidence type="ECO:0000313" key="13">
    <source>
        <dbReference type="Proteomes" id="UP000316270"/>
    </source>
</evidence>
<dbReference type="AlphaFoldDB" id="A0A517L544"/>
<evidence type="ECO:0000256" key="1">
    <source>
        <dbReference type="ARBA" id="ARBA00004613"/>
    </source>
</evidence>
<dbReference type="GO" id="GO:0030600">
    <property type="term" value="F:feruloyl esterase activity"/>
    <property type="evidence" value="ECO:0007669"/>
    <property type="project" value="UniProtKB-EC"/>
</dbReference>
<gene>
    <name evidence="12" type="ORF">FKW77_002902</name>
</gene>
<dbReference type="PANTHER" id="PTHR38050:SF2">
    <property type="entry name" value="FERULOYL ESTERASE C-RELATED"/>
    <property type="match status" value="1"/>
</dbReference>
<dbReference type="InterPro" id="IPR000801">
    <property type="entry name" value="Esterase-like"/>
</dbReference>
<dbReference type="PANTHER" id="PTHR38050">
    <property type="match status" value="1"/>
</dbReference>
<evidence type="ECO:0000256" key="7">
    <source>
        <dbReference type="ARBA" id="ARBA00023277"/>
    </source>
</evidence>
<comment type="catalytic activity">
    <reaction evidence="9">
        <text>feruloyl-polysaccharide + H2O = ferulate + polysaccharide.</text>
        <dbReference type="EC" id="3.1.1.73"/>
    </reaction>
</comment>
<evidence type="ECO:0000256" key="11">
    <source>
        <dbReference type="SAM" id="SignalP"/>
    </source>
</evidence>
<evidence type="ECO:0000313" key="12">
    <source>
        <dbReference type="EMBL" id="QDS70728.1"/>
    </source>
</evidence>
<protein>
    <recommendedName>
        <fullName evidence="2">feruloyl esterase</fullName>
        <ecNumber evidence="2">3.1.1.73</ecNumber>
    </recommendedName>
</protein>
<reference evidence="12 13" key="1">
    <citation type="submission" date="2019-07" db="EMBL/GenBank/DDBJ databases">
        <title>Finished genome of Venturia effusa.</title>
        <authorList>
            <person name="Young C.A."/>
            <person name="Cox M.P."/>
            <person name="Ganley A.R.D."/>
            <person name="David W.J."/>
        </authorList>
    </citation>
    <scope>NUCLEOTIDE SEQUENCE [LARGE SCALE GENOMIC DNA]</scope>
    <source>
        <strain evidence="13">albino</strain>
    </source>
</reference>
<feature type="compositionally biased region" description="Basic and acidic residues" evidence="10">
    <location>
        <begin position="370"/>
        <end position="397"/>
    </location>
</feature>
<dbReference type="Pfam" id="PF00756">
    <property type="entry name" value="Esterase"/>
    <property type="match status" value="1"/>
</dbReference>
<feature type="chain" id="PRO_5038510522" description="feruloyl esterase" evidence="11">
    <location>
        <begin position="21"/>
        <end position="516"/>
    </location>
</feature>
<evidence type="ECO:0000256" key="6">
    <source>
        <dbReference type="ARBA" id="ARBA00022801"/>
    </source>
</evidence>
<dbReference type="InterPro" id="IPR043595">
    <property type="entry name" value="FaeB/C/D"/>
</dbReference>
<dbReference type="EMBL" id="CP042189">
    <property type="protein sequence ID" value="QDS70728.1"/>
    <property type="molecule type" value="Genomic_DNA"/>
</dbReference>
<dbReference type="InterPro" id="IPR029058">
    <property type="entry name" value="AB_hydrolase_fold"/>
</dbReference>
<evidence type="ECO:0000256" key="2">
    <source>
        <dbReference type="ARBA" id="ARBA00013091"/>
    </source>
</evidence>
<comment type="subcellular location">
    <subcellularLocation>
        <location evidence="1">Secreted</location>
    </subcellularLocation>
</comment>
<dbReference type="STRING" id="50376.A0A517L544"/>
<evidence type="ECO:0000256" key="8">
    <source>
        <dbReference type="ARBA" id="ARBA00023326"/>
    </source>
</evidence>